<keyword evidence="1" id="KW-1133">Transmembrane helix</keyword>
<evidence type="ECO:0000313" key="2">
    <source>
        <dbReference type="EMBL" id="OGF77251.1"/>
    </source>
</evidence>
<evidence type="ECO:0000256" key="1">
    <source>
        <dbReference type="SAM" id="Phobius"/>
    </source>
</evidence>
<organism evidence="2 3">
    <name type="scientific">Candidatus Giovannonibacteria bacterium RIFCSPHIGHO2_12_FULL_43_15</name>
    <dbReference type="NCBI Taxonomy" id="1798341"/>
    <lineage>
        <taxon>Bacteria</taxon>
        <taxon>Candidatus Giovannoniibacteriota</taxon>
    </lineage>
</organism>
<keyword evidence="1" id="KW-0472">Membrane</keyword>
<reference evidence="2 3" key="1">
    <citation type="journal article" date="2016" name="Nat. Commun.">
        <title>Thousands of microbial genomes shed light on interconnected biogeochemical processes in an aquifer system.</title>
        <authorList>
            <person name="Anantharaman K."/>
            <person name="Brown C.T."/>
            <person name="Hug L.A."/>
            <person name="Sharon I."/>
            <person name="Castelle C.J."/>
            <person name="Probst A.J."/>
            <person name="Thomas B.C."/>
            <person name="Singh A."/>
            <person name="Wilkins M.J."/>
            <person name="Karaoz U."/>
            <person name="Brodie E.L."/>
            <person name="Williams K.H."/>
            <person name="Hubbard S.S."/>
            <person name="Banfield J.F."/>
        </authorList>
    </citation>
    <scope>NUCLEOTIDE SEQUENCE [LARGE SCALE GENOMIC DNA]</scope>
</reference>
<feature type="transmembrane region" description="Helical" evidence="1">
    <location>
        <begin position="161"/>
        <end position="184"/>
    </location>
</feature>
<evidence type="ECO:0008006" key="4">
    <source>
        <dbReference type="Google" id="ProtNLM"/>
    </source>
</evidence>
<comment type="caution">
    <text evidence="2">The sequence shown here is derived from an EMBL/GenBank/DDBJ whole genome shotgun (WGS) entry which is preliminary data.</text>
</comment>
<evidence type="ECO:0000313" key="3">
    <source>
        <dbReference type="Proteomes" id="UP000177723"/>
    </source>
</evidence>
<name>A0A1F5WPQ6_9BACT</name>
<feature type="transmembrane region" description="Helical" evidence="1">
    <location>
        <begin position="120"/>
        <end position="141"/>
    </location>
</feature>
<dbReference type="Proteomes" id="UP000177723">
    <property type="component" value="Unassembled WGS sequence"/>
</dbReference>
<protein>
    <recommendedName>
        <fullName evidence="4">Glycosyltransferase RgtA/B/C/D-like domain-containing protein</fullName>
    </recommendedName>
</protein>
<feature type="transmembrane region" description="Helical" evidence="1">
    <location>
        <begin position="367"/>
        <end position="387"/>
    </location>
</feature>
<feature type="transmembrane region" description="Helical" evidence="1">
    <location>
        <begin position="339"/>
        <end position="360"/>
    </location>
</feature>
<feature type="transmembrane region" description="Helical" evidence="1">
    <location>
        <begin position="237"/>
        <end position="254"/>
    </location>
</feature>
<accession>A0A1F5WPQ6</accession>
<feature type="transmembrane region" description="Helical" evidence="1">
    <location>
        <begin position="311"/>
        <end position="333"/>
    </location>
</feature>
<feature type="transmembrane region" description="Helical" evidence="1">
    <location>
        <begin position="83"/>
        <end position="108"/>
    </location>
</feature>
<dbReference type="AlphaFoldDB" id="A0A1F5WPQ6"/>
<sequence>MKWVILTAFVIAVIFGSHHFLMPKFIPNLDFVYRPVAPNSNIDEYGYYGPRANSASHGDLIVSDIYLSEHEVDPALLPILNPLVMAILGFMFYDFILPPVAFLLVYFLSLRLTSAKIPSLLFAIIFIFSPLVGISIPPTSFSSLKYLSASIVPFLGAKGPLLFSRFEFPAVTFPFFILALYFLWRALEEGKRKFILAAGASFGLLFYTYLYDWATFLVSLVILFSLLLLNRKVEAKTVALILAIGFLVSIPYWLNFFALHSLAHYADIANRIGIEISHSFRWGSVWKSYLRDVILTSILFLILGKKNFTLFAYLASFLLSYFIVVNAQVILGFNPQPDHWYRVQLFPVALSLLIIAVHLIKIKLPKGYAAAFIIFFLAGHGYMQYAFSRDNPYKIEKSYAESYAWLNKNTDSGSVVASISPDTITNIALYTHNKSLLPNGGNTTASNNEIWVRYMYVSKLFGFSEKDFTEFIESNRNYVFQDYFTEKSHDSSFRAKSDEMPQELLKARKEEYDTLLQTAGSAPFRVDYLYFGPREKELSGINPAAIYRKVYDKDDIQIYEIGK</sequence>
<gene>
    <name evidence="2" type="ORF">A3F23_01215</name>
</gene>
<keyword evidence="1" id="KW-0812">Transmembrane</keyword>
<proteinExistence type="predicted"/>
<feature type="transmembrane region" description="Helical" evidence="1">
    <location>
        <begin position="213"/>
        <end position="230"/>
    </location>
</feature>
<dbReference type="EMBL" id="MFHT01000026">
    <property type="protein sequence ID" value="OGF77251.1"/>
    <property type="molecule type" value="Genomic_DNA"/>
</dbReference>